<feature type="region of interest" description="Disordered" evidence="5">
    <location>
        <begin position="1"/>
        <end position="29"/>
    </location>
</feature>
<evidence type="ECO:0000256" key="5">
    <source>
        <dbReference type="SAM" id="MobiDB-lite"/>
    </source>
</evidence>
<dbReference type="EMBL" id="ABVL01000009">
    <property type="protein sequence ID" value="EDY19041.1"/>
    <property type="molecule type" value="Genomic_DNA"/>
</dbReference>
<dbReference type="SUPFAM" id="SSF57716">
    <property type="entry name" value="Glucocorticoid receptor-like (DNA-binding domain)"/>
    <property type="match status" value="1"/>
</dbReference>
<sequence length="187" mass="20210">MADPTNETSPASAPGFGRDGTGAGAMTDRKKIDPRWRGYYDALLRERDHCIDLVSGLATTAREANPNPIQDGLADTATDLNQADESRGVLSHDQDLLVEINHALSKIEEGTYGVCELTGQPIPAERLKAVPWARFTREAQAEFEARGEASKVKLGTLGDLDEGRPPRVEDEDVPAESANEPGDRKDG</sequence>
<evidence type="ECO:0000256" key="1">
    <source>
        <dbReference type="ARBA" id="ARBA00022723"/>
    </source>
</evidence>
<keyword evidence="1" id="KW-0479">Metal-binding</keyword>
<dbReference type="InParanoid" id="B4D2T0"/>
<evidence type="ECO:0000313" key="8">
    <source>
        <dbReference type="Proteomes" id="UP000005824"/>
    </source>
</evidence>
<dbReference type="PANTHER" id="PTHR33823:SF4">
    <property type="entry name" value="GENERAL STRESS PROTEIN 16O"/>
    <property type="match status" value="1"/>
</dbReference>
<dbReference type="GO" id="GO:0008270">
    <property type="term" value="F:zinc ion binding"/>
    <property type="evidence" value="ECO:0007669"/>
    <property type="project" value="UniProtKB-KW"/>
</dbReference>
<dbReference type="InterPro" id="IPR000962">
    <property type="entry name" value="Znf_DskA_TraR"/>
</dbReference>
<dbReference type="STRING" id="497964.CfE428DRAFT_3218"/>
<feature type="zinc finger region" description="dksA C4-type" evidence="4">
    <location>
        <begin position="115"/>
        <end position="139"/>
    </location>
</feature>
<organism evidence="7 8">
    <name type="scientific">Chthoniobacter flavus Ellin428</name>
    <dbReference type="NCBI Taxonomy" id="497964"/>
    <lineage>
        <taxon>Bacteria</taxon>
        <taxon>Pseudomonadati</taxon>
        <taxon>Verrucomicrobiota</taxon>
        <taxon>Spartobacteria</taxon>
        <taxon>Chthoniobacterales</taxon>
        <taxon>Chthoniobacteraceae</taxon>
        <taxon>Chthoniobacter</taxon>
    </lineage>
</organism>
<keyword evidence="3" id="KW-0862">Zinc</keyword>
<feature type="region of interest" description="Disordered" evidence="5">
    <location>
        <begin position="144"/>
        <end position="187"/>
    </location>
</feature>
<keyword evidence="8" id="KW-1185">Reference proteome</keyword>
<feature type="compositionally biased region" description="Polar residues" evidence="5">
    <location>
        <begin position="1"/>
        <end position="11"/>
    </location>
</feature>
<evidence type="ECO:0000256" key="3">
    <source>
        <dbReference type="ARBA" id="ARBA00022833"/>
    </source>
</evidence>
<reference evidence="7 8" key="1">
    <citation type="journal article" date="2011" name="J. Bacteriol.">
        <title>Genome sequence of Chthoniobacter flavus Ellin428, an aerobic heterotrophic soil bacterium.</title>
        <authorList>
            <person name="Kant R."/>
            <person name="van Passel M.W."/>
            <person name="Palva A."/>
            <person name="Lucas S."/>
            <person name="Lapidus A."/>
            <person name="Glavina Del Rio T."/>
            <person name="Dalin E."/>
            <person name="Tice H."/>
            <person name="Bruce D."/>
            <person name="Goodwin L."/>
            <person name="Pitluck S."/>
            <person name="Larimer F.W."/>
            <person name="Land M.L."/>
            <person name="Hauser L."/>
            <person name="Sangwan P."/>
            <person name="de Vos W.M."/>
            <person name="Janssen P.H."/>
            <person name="Smidt H."/>
        </authorList>
    </citation>
    <scope>NUCLEOTIDE SEQUENCE [LARGE SCALE GENOMIC DNA]</scope>
    <source>
        <strain evidence="7 8">Ellin428</strain>
    </source>
</reference>
<proteinExistence type="predicted"/>
<feature type="domain" description="Zinc finger DksA/TraR C4-type" evidence="6">
    <location>
        <begin position="110"/>
        <end position="144"/>
    </location>
</feature>
<dbReference type="Proteomes" id="UP000005824">
    <property type="component" value="Unassembled WGS sequence"/>
</dbReference>
<evidence type="ECO:0000256" key="4">
    <source>
        <dbReference type="PROSITE-ProRule" id="PRU00510"/>
    </source>
</evidence>
<comment type="caution">
    <text evidence="7">The sequence shown here is derived from an EMBL/GenBank/DDBJ whole genome shotgun (WGS) entry which is preliminary data.</text>
</comment>
<dbReference type="PROSITE" id="PS51128">
    <property type="entry name" value="ZF_DKSA_2"/>
    <property type="match status" value="1"/>
</dbReference>
<dbReference type="Pfam" id="PF01258">
    <property type="entry name" value="zf-dskA_traR"/>
    <property type="match status" value="1"/>
</dbReference>
<name>B4D2T0_9BACT</name>
<evidence type="ECO:0000259" key="6">
    <source>
        <dbReference type="Pfam" id="PF01258"/>
    </source>
</evidence>
<dbReference type="RefSeq" id="WP_006980543.1">
    <property type="nucleotide sequence ID" value="NZ_ABVL01000009.1"/>
</dbReference>
<keyword evidence="2" id="KW-0863">Zinc-finger</keyword>
<dbReference type="AlphaFoldDB" id="B4D2T0"/>
<protein>
    <submittedName>
        <fullName evidence="7">Transcriptional regulator, TraR/DksA family</fullName>
    </submittedName>
</protein>
<dbReference type="SUPFAM" id="SSF109635">
    <property type="entry name" value="DnaK suppressor protein DksA, alpha-hairpin domain"/>
    <property type="match status" value="1"/>
</dbReference>
<gene>
    <name evidence="7" type="ORF">CfE428DRAFT_3218</name>
</gene>
<dbReference type="eggNOG" id="COG1734">
    <property type="taxonomic scope" value="Bacteria"/>
</dbReference>
<dbReference type="PANTHER" id="PTHR33823">
    <property type="entry name" value="RNA POLYMERASE-BINDING TRANSCRIPTION FACTOR DKSA-RELATED"/>
    <property type="match status" value="1"/>
</dbReference>
<dbReference type="PROSITE" id="PS01102">
    <property type="entry name" value="ZF_DKSA_1"/>
    <property type="match status" value="1"/>
</dbReference>
<evidence type="ECO:0000256" key="2">
    <source>
        <dbReference type="ARBA" id="ARBA00022771"/>
    </source>
</evidence>
<dbReference type="InterPro" id="IPR020458">
    <property type="entry name" value="Znf_DskA_TraR_CS"/>
</dbReference>
<evidence type="ECO:0000313" key="7">
    <source>
        <dbReference type="EMBL" id="EDY19041.1"/>
    </source>
</evidence>
<dbReference type="Gene3D" id="1.20.120.910">
    <property type="entry name" value="DksA, coiled-coil domain"/>
    <property type="match status" value="1"/>
</dbReference>
<accession>B4D2T0</accession>
<dbReference type="InterPro" id="IPR037187">
    <property type="entry name" value="DnaK_N"/>
</dbReference>